<reference evidence="2" key="1">
    <citation type="submission" date="2022-11" db="UniProtKB">
        <authorList>
            <consortium name="WormBaseParasite"/>
        </authorList>
    </citation>
    <scope>IDENTIFICATION</scope>
</reference>
<sequence length="159" mass="16611">MDPDTNGFTLPYIPTTPPTTTPTSSCIPPPNAAGLFIETGVVIDPGTFVKQADPIGTCKNSPNGMTAYYNGATPNQYSLDDAVWVGEWIRTGCLLPCVCTTSTCYVPLPALVFGSGGAIVNPMNPLDMFSINDQSGDDVNDPGFPKVESIGCSGCPVMP</sequence>
<dbReference type="WBParaSite" id="ES5_v2.g25657.t1">
    <property type="protein sequence ID" value="ES5_v2.g25657.t1"/>
    <property type="gene ID" value="ES5_v2.g25657"/>
</dbReference>
<dbReference type="Proteomes" id="UP000887579">
    <property type="component" value="Unplaced"/>
</dbReference>
<evidence type="ECO:0000313" key="2">
    <source>
        <dbReference type="WBParaSite" id="ES5_v2.g25657.t1"/>
    </source>
</evidence>
<organism evidence="1 2">
    <name type="scientific">Panagrolaimus sp. ES5</name>
    <dbReference type="NCBI Taxonomy" id="591445"/>
    <lineage>
        <taxon>Eukaryota</taxon>
        <taxon>Metazoa</taxon>
        <taxon>Ecdysozoa</taxon>
        <taxon>Nematoda</taxon>
        <taxon>Chromadorea</taxon>
        <taxon>Rhabditida</taxon>
        <taxon>Tylenchina</taxon>
        <taxon>Panagrolaimomorpha</taxon>
        <taxon>Panagrolaimoidea</taxon>
        <taxon>Panagrolaimidae</taxon>
        <taxon>Panagrolaimus</taxon>
    </lineage>
</organism>
<protein>
    <submittedName>
        <fullName evidence="2">Uncharacterized protein</fullName>
    </submittedName>
</protein>
<name>A0AC34G8H6_9BILA</name>
<accession>A0AC34G8H6</accession>
<evidence type="ECO:0000313" key="1">
    <source>
        <dbReference type="Proteomes" id="UP000887579"/>
    </source>
</evidence>
<proteinExistence type="predicted"/>